<gene>
    <name evidence="2" type="ORF">Purlil1_12688</name>
</gene>
<feature type="region of interest" description="Disordered" evidence="1">
    <location>
        <begin position="365"/>
        <end position="403"/>
    </location>
</feature>
<evidence type="ECO:0000256" key="1">
    <source>
        <dbReference type="SAM" id="MobiDB-lite"/>
    </source>
</evidence>
<comment type="caution">
    <text evidence="2">The sequence shown here is derived from an EMBL/GenBank/DDBJ whole genome shotgun (WGS) entry which is preliminary data.</text>
</comment>
<feature type="compositionally biased region" description="Basic and acidic residues" evidence="1">
    <location>
        <begin position="385"/>
        <end position="397"/>
    </location>
</feature>
<name>A0ABR0BG74_PURLI</name>
<sequence>MSVAANDERALGQPPEWLQDCGNPRWGGRLWPSLITPKKRQGWLQTIVHSIAVASTSRNTPNAARTVRSKWADWRHPELAASHSRTQPELDEAVGLPGGIPHKLAASRINWRHPAAERRQNWTEQSGWPQVDWRHPRWTGGIAHELAASRMNWRHPAAKRGQNWTKQWGDCGIPQQHAGRTGRSSRSVSILCRDGSFWKGSLMGAVVAACYGANWPCGRGQYDPATAAATANCANGSTCCQQFGSAIYVRAVIKPAICMSRIARTMPSDGGSTSLICNVRKWTKRQSEDAGNLETPPAGSPQFIPDAFLCGVPPSCTNGSLGGLRRAQFGYPSASMVVGNRPVGWKLRITDLHTKKWTLSHITQDAANGGMPLPSPKSMCEADETMQRESPRNDVNKRTSGGD</sequence>
<organism evidence="2 3">
    <name type="scientific">Purpureocillium lilacinum</name>
    <name type="common">Paecilomyces lilacinus</name>
    <dbReference type="NCBI Taxonomy" id="33203"/>
    <lineage>
        <taxon>Eukaryota</taxon>
        <taxon>Fungi</taxon>
        <taxon>Dikarya</taxon>
        <taxon>Ascomycota</taxon>
        <taxon>Pezizomycotina</taxon>
        <taxon>Sordariomycetes</taxon>
        <taxon>Hypocreomycetidae</taxon>
        <taxon>Hypocreales</taxon>
        <taxon>Ophiocordycipitaceae</taxon>
        <taxon>Purpureocillium</taxon>
    </lineage>
</organism>
<keyword evidence="3" id="KW-1185">Reference proteome</keyword>
<evidence type="ECO:0000313" key="2">
    <source>
        <dbReference type="EMBL" id="KAK4075258.1"/>
    </source>
</evidence>
<evidence type="ECO:0000313" key="3">
    <source>
        <dbReference type="Proteomes" id="UP001287286"/>
    </source>
</evidence>
<reference evidence="2 3" key="1">
    <citation type="journal article" date="2024" name="Microbiol. Resour. Announc.">
        <title>Genome annotations for the ascomycete fungi Trichoderma harzianum, Trichoderma aggressivum, and Purpureocillium lilacinum.</title>
        <authorList>
            <person name="Beijen E.P.W."/>
            <person name="Ohm R.A."/>
        </authorList>
    </citation>
    <scope>NUCLEOTIDE SEQUENCE [LARGE SCALE GENOMIC DNA]</scope>
    <source>
        <strain evidence="2 3">CBS 150709</strain>
    </source>
</reference>
<accession>A0ABR0BG74</accession>
<protein>
    <submittedName>
        <fullName evidence="2">Uncharacterized protein</fullName>
    </submittedName>
</protein>
<dbReference type="Proteomes" id="UP001287286">
    <property type="component" value="Unassembled WGS sequence"/>
</dbReference>
<dbReference type="EMBL" id="JAWRVI010000123">
    <property type="protein sequence ID" value="KAK4075258.1"/>
    <property type="molecule type" value="Genomic_DNA"/>
</dbReference>
<proteinExistence type="predicted"/>